<comment type="caution">
    <text evidence="1">The sequence shown here is derived from an EMBL/GenBank/DDBJ whole genome shotgun (WGS) entry which is preliminary data.</text>
</comment>
<reference evidence="1" key="1">
    <citation type="journal article" date="2017" name="Nature">
        <title>The sunflower genome provides insights into oil metabolism, flowering and Asterid evolution.</title>
        <authorList>
            <person name="Badouin H."/>
            <person name="Gouzy J."/>
            <person name="Grassa C.J."/>
            <person name="Murat F."/>
            <person name="Staton S.E."/>
            <person name="Cottret L."/>
            <person name="Lelandais-Briere C."/>
            <person name="Owens G.L."/>
            <person name="Carrere S."/>
            <person name="Mayjonade B."/>
            <person name="Legrand L."/>
            <person name="Gill N."/>
            <person name="Kane N.C."/>
            <person name="Bowers J.E."/>
            <person name="Hubner S."/>
            <person name="Bellec A."/>
            <person name="Berard A."/>
            <person name="Berges H."/>
            <person name="Blanchet N."/>
            <person name="Boniface M.C."/>
            <person name="Brunel D."/>
            <person name="Catrice O."/>
            <person name="Chaidir N."/>
            <person name="Claudel C."/>
            <person name="Donnadieu C."/>
            <person name="Faraut T."/>
            <person name="Fievet G."/>
            <person name="Helmstetter N."/>
            <person name="King M."/>
            <person name="Knapp S.J."/>
            <person name="Lai Z."/>
            <person name="Le Paslier M.C."/>
            <person name="Lippi Y."/>
            <person name="Lorenzon L."/>
            <person name="Mandel J.R."/>
            <person name="Marage G."/>
            <person name="Marchand G."/>
            <person name="Marquand E."/>
            <person name="Bret-Mestries E."/>
            <person name="Morien E."/>
            <person name="Nambeesan S."/>
            <person name="Nguyen T."/>
            <person name="Pegot-Espagnet P."/>
            <person name="Pouilly N."/>
            <person name="Raftis F."/>
            <person name="Sallet E."/>
            <person name="Schiex T."/>
            <person name="Thomas J."/>
            <person name="Vandecasteele C."/>
            <person name="Vares D."/>
            <person name="Vear F."/>
            <person name="Vautrin S."/>
            <person name="Crespi M."/>
            <person name="Mangin B."/>
            <person name="Burke J.M."/>
            <person name="Salse J."/>
            <person name="Munos S."/>
            <person name="Vincourt P."/>
            <person name="Rieseberg L.H."/>
            <person name="Langlade N.B."/>
        </authorList>
    </citation>
    <scope>NUCLEOTIDE SEQUENCE</scope>
    <source>
        <tissue evidence="1">Leaves</tissue>
    </source>
</reference>
<evidence type="ECO:0000313" key="2">
    <source>
        <dbReference type="Proteomes" id="UP000215914"/>
    </source>
</evidence>
<gene>
    <name evidence="1" type="ORF">HanXRQr2_Chr10g0434171</name>
</gene>
<reference evidence="1" key="2">
    <citation type="submission" date="2020-06" db="EMBL/GenBank/DDBJ databases">
        <title>Helianthus annuus Genome sequencing and assembly Release 2.</title>
        <authorList>
            <person name="Gouzy J."/>
            <person name="Langlade N."/>
            <person name="Munos S."/>
        </authorList>
    </citation>
    <scope>NUCLEOTIDE SEQUENCE</scope>
    <source>
        <tissue evidence="1">Leaves</tissue>
    </source>
</reference>
<evidence type="ECO:0000313" key="1">
    <source>
        <dbReference type="EMBL" id="KAF5785894.1"/>
    </source>
</evidence>
<name>A0A9K3HX73_HELAN</name>
<keyword evidence="2" id="KW-1185">Reference proteome</keyword>
<dbReference type="Proteomes" id="UP000215914">
    <property type="component" value="Unassembled WGS sequence"/>
</dbReference>
<organism evidence="1 2">
    <name type="scientific">Helianthus annuus</name>
    <name type="common">Common sunflower</name>
    <dbReference type="NCBI Taxonomy" id="4232"/>
    <lineage>
        <taxon>Eukaryota</taxon>
        <taxon>Viridiplantae</taxon>
        <taxon>Streptophyta</taxon>
        <taxon>Embryophyta</taxon>
        <taxon>Tracheophyta</taxon>
        <taxon>Spermatophyta</taxon>
        <taxon>Magnoliopsida</taxon>
        <taxon>eudicotyledons</taxon>
        <taxon>Gunneridae</taxon>
        <taxon>Pentapetalae</taxon>
        <taxon>asterids</taxon>
        <taxon>campanulids</taxon>
        <taxon>Asterales</taxon>
        <taxon>Asteraceae</taxon>
        <taxon>Asteroideae</taxon>
        <taxon>Heliantheae alliance</taxon>
        <taxon>Heliantheae</taxon>
        <taxon>Helianthus</taxon>
    </lineage>
</organism>
<dbReference type="EMBL" id="MNCJ02000325">
    <property type="protein sequence ID" value="KAF5785894.1"/>
    <property type="molecule type" value="Genomic_DNA"/>
</dbReference>
<dbReference type="AlphaFoldDB" id="A0A9K3HX73"/>
<proteinExistence type="predicted"/>
<protein>
    <submittedName>
        <fullName evidence="1">Uncharacterized protein</fullName>
    </submittedName>
</protein>
<accession>A0A9K3HX73</accession>
<dbReference type="Gramene" id="mRNA:HanXRQr2_Chr10g0434171">
    <property type="protein sequence ID" value="CDS:HanXRQr2_Chr10g0434171.1"/>
    <property type="gene ID" value="HanXRQr2_Chr10g0434171"/>
</dbReference>
<sequence length="54" mass="5698">MDVGSEGNEIRKKAKALGMVAKKAIEGGSSHNNMTLLIQDLLELANAGSQRLST</sequence>